<protein>
    <recommendedName>
        <fullName evidence="6">BED-type domain-containing protein</fullName>
    </recommendedName>
</protein>
<accession>A0A6A5A0T5</accession>
<feature type="region of interest" description="Disordered" evidence="5">
    <location>
        <begin position="1"/>
        <end position="25"/>
    </location>
</feature>
<comment type="caution">
    <text evidence="7">The sequence shown here is derived from an EMBL/GenBank/DDBJ whole genome shotgun (WGS) entry which is preliminary data.</text>
</comment>
<dbReference type="SMART" id="SM00614">
    <property type="entry name" value="ZnF_BED"/>
    <property type="match status" value="1"/>
</dbReference>
<dbReference type="Proteomes" id="UP000469452">
    <property type="component" value="Unassembled WGS sequence"/>
</dbReference>
<evidence type="ECO:0000256" key="5">
    <source>
        <dbReference type="SAM" id="MobiDB-lite"/>
    </source>
</evidence>
<feature type="compositionally biased region" description="Polar residues" evidence="5">
    <location>
        <begin position="1"/>
        <end position="19"/>
    </location>
</feature>
<keyword evidence="1" id="KW-0479">Metal-binding</keyword>
<dbReference type="InterPro" id="IPR036236">
    <property type="entry name" value="Znf_C2H2_sf"/>
</dbReference>
<dbReference type="Pfam" id="PF02892">
    <property type="entry name" value="zf-BED"/>
    <property type="match status" value="1"/>
</dbReference>
<evidence type="ECO:0000256" key="2">
    <source>
        <dbReference type="ARBA" id="ARBA00022771"/>
    </source>
</evidence>
<dbReference type="EMBL" id="VJMI01013944">
    <property type="protein sequence ID" value="KAF0746485.1"/>
    <property type="molecule type" value="Genomic_DNA"/>
</dbReference>
<name>A0A6A5A0T5_APHAT</name>
<evidence type="ECO:0000259" key="6">
    <source>
        <dbReference type="PROSITE" id="PS50808"/>
    </source>
</evidence>
<dbReference type="PROSITE" id="PS50808">
    <property type="entry name" value="ZF_BED"/>
    <property type="match status" value="1"/>
</dbReference>
<feature type="domain" description="BED-type" evidence="6">
    <location>
        <begin position="27"/>
        <end position="75"/>
    </location>
</feature>
<evidence type="ECO:0000256" key="1">
    <source>
        <dbReference type="ARBA" id="ARBA00022723"/>
    </source>
</evidence>
<proteinExistence type="predicted"/>
<evidence type="ECO:0000313" key="7">
    <source>
        <dbReference type="EMBL" id="KAF0746485.1"/>
    </source>
</evidence>
<dbReference type="GO" id="GO:0008270">
    <property type="term" value="F:zinc ion binding"/>
    <property type="evidence" value="ECO:0007669"/>
    <property type="project" value="UniProtKB-KW"/>
</dbReference>
<reference evidence="7 8" key="1">
    <citation type="submission" date="2019-06" db="EMBL/GenBank/DDBJ databases">
        <title>Genomics analysis of Aphanomyces spp. identifies a new class of oomycete effector associated with host adaptation.</title>
        <authorList>
            <person name="Gaulin E."/>
        </authorList>
    </citation>
    <scope>NUCLEOTIDE SEQUENCE [LARGE SCALE GENOMIC DNA]</scope>
    <source>
        <strain evidence="7 8">E</strain>
    </source>
</reference>
<gene>
    <name evidence="7" type="ORF">AaE_008108</name>
</gene>
<sequence length="181" mass="20518">MESRQHNTQINNDNEPSPSSKRRKTMPNTSFIWKHFQRSEDKSSIACVHCLPMGATVFAYSGGTSTMTRHLRRKHGIFAPGKSEQDYERPSSTVPSFTTAMLTSFFDKSDEGGGGEPYRPPKCAGHNNVMAHTSRYLKLQHTRHTMQWIQFATTQYTSLHLDADLHTVLRKGANLLTFLMV</sequence>
<dbReference type="SUPFAM" id="SSF57667">
    <property type="entry name" value="beta-beta-alpha zinc fingers"/>
    <property type="match status" value="1"/>
</dbReference>
<dbReference type="InterPro" id="IPR003656">
    <property type="entry name" value="Znf_BED"/>
</dbReference>
<keyword evidence="2 4" id="KW-0863">Zinc-finger</keyword>
<keyword evidence="3" id="KW-0862">Zinc</keyword>
<dbReference type="AlphaFoldDB" id="A0A6A5A0T5"/>
<evidence type="ECO:0000256" key="4">
    <source>
        <dbReference type="PROSITE-ProRule" id="PRU00027"/>
    </source>
</evidence>
<evidence type="ECO:0000256" key="3">
    <source>
        <dbReference type="ARBA" id="ARBA00022833"/>
    </source>
</evidence>
<organism evidence="7 8">
    <name type="scientific">Aphanomyces astaci</name>
    <name type="common">Crayfish plague agent</name>
    <dbReference type="NCBI Taxonomy" id="112090"/>
    <lineage>
        <taxon>Eukaryota</taxon>
        <taxon>Sar</taxon>
        <taxon>Stramenopiles</taxon>
        <taxon>Oomycota</taxon>
        <taxon>Saprolegniomycetes</taxon>
        <taxon>Saprolegniales</taxon>
        <taxon>Verrucalvaceae</taxon>
        <taxon>Aphanomyces</taxon>
    </lineage>
</organism>
<dbReference type="GO" id="GO:0003677">
    <property type="term" value="F:DNA binding"/>
    <property type="evidence" value="ECO:0007669"/>
    <property type="project" value="InterPro"/>
</dbReference>
<evidence type="ECO:0000313" key="8">
    <source>
        <dbReference type="Proteomes" id="UP000469452"/>
    </source>
</evidence>